<dbReference type="EMBL" id="JARBHB010000009">
    <property type="protein sequence ID" value="KAJ8875421.1"/>
    <property type="molecule type" value="Genomic_DNA"/>
</dbReference>
<protein>
    <submittedName>
        <fullName evidence="1">Uncharacterized protein</fullName>
    </submittedName>
</protein>
<dbReference type="Proteomes" id="UP001159363">
    <property type="component" value="Chromosome 8"/>
</dbReference>
<proteinExistence type="predicted"/>
<organism evidence="1 2">
    <name type="scientific">Dryococelus australis</name>
    <dbReference type="NCBI Taxonomy" id="614101"/>
    <lineage>
        <taxon>Eukaryota</taxon>
        <taxon>Metazoa</taxon>
        <taxon>Ecdysozoa</taxon>
        <taxon>Arthropoda</taxon>
        <taxon>Hexapoda</taxon>
        <taxon>Insecta</taxon>
        <taxon>Pterygota</taxon>
        <taxon>Neoptera</taxon>
        <taxon>Polyneoptera</taxon>
        <taxon>Phasmatodea</taxon>
        <taxon>Verophasmatodea</taxon>
        <taxon>Anareolatae</taxon>
        <taxon>Phasmatidae</taxon>
        <taxon>Eurycanthinae</taxon>
        <taxon>Dryococelus</taxon>
    </lineage>
</organism>
<gene>
    <name evidence="1" type="ORF">PR048_023316</name>
</gene>
<dbReference type="Pfam" id="PF14223">
    <property type="entry name" value="Retrotran_gag_2"/>
    <property type="match status" value="1"/>
</dbReference>
<keyword evidence="2" id="KW-1185">Reference proteome</keyword>
<reference evidence="1 2" key="1">
    <citation type="submission" date="2023-02" db="EMBL/GenBank/DDBJ databases">
        <title>LHISI_Scaffold_Assembly.</title>
        <authorList>
            <person name="Stuart O.P."/>
            <person name="Cleave R."/>
            <person name="Magrath M.J.L."/>
            <person name="Mikheyev A.S."/>
        </authorList>
    </citation>
    <scope>NUCLEOTIDE SEQUENCE [LARGE SCALE GENOMIC DNA]</scope>
    <source>
        <strain evidence="1">Daus_M_001</strain>
        <tissue evidence="1">Leg muscle</tissue>
    </source>
</reference>
<accession>A0ABQ9GTT4</accession>
<evidence type="ECO:0000313" key="2">
    <source>
        <dbReference type="Proteomes" id="UP001159363"/>
    </source>
</evidence>
<name>A0ABQ9GTT4_9NEOP</name>
<comment type="caution">
    <text evidence="1">The sequence shown here is derived from an EMBL/GenBank/DDBJ whole genome shotgun (WGS) entry which is preliminary data.</text>
</comment>
<evidence type="ECO:0000313" key="1">
    <source>
        <dbReference type="EMBL" id="KAJ8875421.1"/>
    </source>
</evidence>
<sequence length="128" mass="14794">MEKLNSIYQQNSEFCKMTLLEKFHCLSLEPDESTIIYISKAGESVSETAIVIKILSTLPEKYRNIRQALLSTIESKQTIHNLTTRLLDEEASLTLSDERSLESALPVTRFRNKRNITCYNCRKERHIA</sequence>